<dbReference type="InterPro" id="IPR050973">
    <property type="entry name" value="H3K9_Histone-Lys_N-MTase"/>
</dbReference>
<comment type="subcellular location">
    <subcellularLocation>
        <location evidence="1">Chromosome</location>
    </subcellularLocation>
</comment>
<dbReference type="GO" id="GO:0005694">
    <property type="term" value="C:chromosome"/>
    <property type="evidence" value="ECO:0007669"/>
    <property type="project" value="UniProtKB-SubCell"/>
</dbReference>
<sequence>MASSWPLNSEGDDWAPFPKFNVHNTNGFPVQHSSAFNIPDYMHNGHVGYPQGNMSAECRALLKPMTRRIYACLSCGRVARADNTQCNIANCYLPYMAHFDHVFSNTNLPTDMVEIRQTGTNQGYGVFARVAIPEDTILGFYLGEVHDQTAFFTDPATTSWYVFTTTRAAVDSRDYGNWTRFVNSHCDPNVSATIRNVGQVEGIAFQTARQINPGDQLFINYGRGYFAGDGEKPLLYCTCDAHEGPHLPPFDDEDDYAERYNKEVSRPKIDKGWRNKYRDTTSGKTRISKKFSSTTMTRSRLQAYLKTLPIEEIKKEVDPEQRTRSGSVDKTDPI</sequence>
<dbReference type="GO" id="GO:0032259">
    <property type="term" value="P:methylation"/>
    <property type="evidence" value="ECO:0007669"/>
    <property type="project" value="UniProtKB-KW"/>
</dbReference>
<keyword evidence="11" id="KW-1185">Reference proteome</keyword>
<dbReference type="Pfam" id="PF00856">
    <property type="entry name" value="SET"/>
    <property type="match status" value="1"/>
</dbReference>
<comment type="caution">
    <text evidence="10">The sequence shown here is derived from an EMBL/GenBank/DDBJ whole genome shotgun (WGS) entry which is preliminary data.</text>
</comment>
<reference evidence="10" key="2">
    <citation type="submission" date="2023-06" db="EMBL/GenBank/DDBJ databases">
        <authorList>
            <consortium name="Lawrence Berkeley National Laboratory"/>
            <person name="Haridas S."/>
            <person name="Hensen N."/>
            <person name="Bonometti L."/>
            <person name="Westerberg I."/>
            <person name="Brannstrom I.O."/>
            <person name="Guillou S."/>
            <person name="Cros-Aarteil S."/>
            <person name="Calhoun S."/>
            <person name="Kuo A."/>
            <person name="Mondo S."/>
            <person name="Pangilinan J."/>
            <person name="Riley R."/>
            <person name="Labutti K."/>
            <person name="Andreopoulos B."/>
            <person name="Lipzen A."/>
            <person name="Chen C."/>
            <person name="Yanf M."/>
            <person name="Daum C."/>
            <person name="Ng V."/>
            <person name="Clum A."/>
            <person name="Steindorff A."/>
            <person name="Ohm R."/>
            <person name="Martin F."/>
            <person name="Silar P."/>
            <person name="Natvig D."/>
            <person name="Lalanne C."/>
            <person name="Gautier V."/>
            <person name="Ament-Velasquez S.L."/>
            <person name="Kruys A."/>
            <person name="Hutchinson M.I."/>
            <person name="Powell A.J."/>
            <person name="Barry K."/>
            <person name="Miller A.N."/>
            <person name="Grigoriev I.V."/>
            <person name="Debuchy R."/>
            <person name="Gladieux P."/>
            <person name="Thoren M.H."/>
            <person name="Johannesson H."/>
        </authorList>
    </citation>
    <scope>NUCLEOTIDE SEQUENCE</scope>
    <source>
        <strain evidence="10">SMH4131-1</strain>
    </source>
</reference>
<dbReference type="InterPro" id="IPR046341">
    <property type="entry name" value="SET_dom_sf"/>
</dbReference>
<name>A0AAE0I4U5_9PEZI</name>
<keyword evidence="7" id="KW-0862">Zinc</keyword>
<keyword evidence="4" id="KW-0808">Transferase</keyword>
<evidence type="ECO:0000313" key="11">
    <source>
        <dbReference type="Proteomes" id="UP001286456"/>
    </source>
</evidence>
<dbReference type="InterPro" id="IPR001214">
    <property type="entry name" value="SET_dom"/>
</dbReference>
<dbReference type="GO" id="GO:0046872">
    <property type="term" value="F:metal ion binding"/>
    <property type="evidence" value="ECO:0007669"/>
    <property type="project" value="UniProtKB-KW"/>
</dbReference>
<dbReference type="GO" id="GO:0008168">
    <property type="term" value="F:methyltransferase activity"/>
    <property type="evidence" value="ECO:0007669"/>
    <property type="project" value="UniProtKB-KW"/>
</dbReference>
<dbReference type="AlphaFoldDB" id="A0AAE0I4U5"/>
<gene>
    <name evidence="10" type="ORF">B0T19DRAFT_405285</name>
</gene>
<keyword evidence="6" id="KW-0479">Metal-binding</keyword>
<evidence type="ECO:0000256" key="1">
    <source>
        <dbReference type="ARBA" id="ARBA00004286"/>
    </source>
</evidence>
<feature type="domain" description="SET" evidence="9">
    <location>
        <begin position="111"/>
        <end position="222"/>
    </location>
</feature>
<evidence type="ECO:0000256" key="7">
    <source>
        <dbReference type="ARBA" id="ARBA00022833"/>
    </source>
</evidence>
<reference evidence="10" key="1">
    <citation type="journal article" date="2023" name="Mol. Phylogenet. Evol.">
        <title>Genome-scale phylogeny and comparative genomics of the fungal order Sordariales.</title>
        <authorList>
            <person name="Hensen N."/>
            <person name="Bonometti L."/>
            <person name="Westerberg I."/>
            <person name="Brannstrom I.O."/>
            <person name="Guillou S."/>
            <person name="Cros-Aarteil S."/>
            <person name="Calhoun S."/>
            <person name="Haridas S."/>
            <person name="Kuo A."/>
            <person name="Mondo S."/>
            <person name="Pangilinan J."/>
            <person name="Riley R."/>
            <person name="LaButti K."/>
            <person name="Andreopoulos B."/>
            <person name="Lipzen A."/>
            <person name="Chen C."/>
            <person name="Yan M."/>
            <person name="Daum C."/>
            <person name="Ng V."/>
            <person name="Clum A."/>
            <person name="Steindorff A."/>
            <person name="Ohm R.A."/>
            <person name="Martin F."/>
            <person name="Silar P."/>
            <person name="Natvig D.O."/>
            <person name="Lalanne C."/>
            <person name="Gautier V."/>
            <person name="Ament-Velasquez S.L."/>
            <person name="Kruys A."/>
            <person name="Hutchinson M.I."/>
            <person name="Powell A.J."/>
            <person name="Barry K."/>
            <person name="Miller A.N."/>
            <person name="Grigoriev I.V."/>
            <person name="Debuchy R."/>
            <person name="Gladieux P."/>
            <person name="Hiltunen Thoren M."/>
            <person name="Johannesson H."/>
        </authorList>
    </citation>
    <scope>NUCLEOTIDE SEQUENCE</scope>
    <source>
        <strain evidence="10">SMH4131-1</strain>
    </source>
</reference>
<feature type="region of interest" description="Disordered" evidence="8">
    <location>
        <begin position="315"/>
        <end position="334"/>
    </location>
</feature>
<keyword evidence="3" id="KW-0489">Methyltransferase</keyword>
<dbReference type="Proteomes" id="UP001286456">
    <property type="component" value="Unassembled WGS sequence"/>
</dbReference>
<dbReference type="EMBL" id="JAUEPO010000007">
    <property type="protein sequence ID" value="KAK3317601.1"/>
    <property type="molecule type" value="Genomic_DNA"/>
</dbReference>
<dbReference type="SMART" id="SM00317">
    <property type="entry name" value="SET"/>
    <property type="match status" value="1"/>
</dbReference>
<keyword evidence="2" id="KW-0158">Chromosome</keyword>
<evidence type="ECO:0000256" key="8">
    <source>
        <dbReference type="SAM" id="MobiDB-lite"/>
    </source>
</evidence>
<evidence type="ECO:0000259" key="9">
    <source>
        <dbReference type="PROSITE" id="PS50280"/>
    </source>
</evidence>
<evidence type="ECO:0000256" key="3">
    <source>
        <dbReference type="ARBA" id="ARBA00022603"/>
    </source>
</evidence>
<evidence type="ECO:0000256" key="2">
    <source>
        <dbReference type="ARBA" id="ARBA00022454"/>
    </source>
</evidence>
<keyword evidence="5" id="KW-0949">S-adenosyl-L-methionine</keyword>
<evidence type="ECO:0000256" key="4">
    <source>
        <dbReference type="ARBA" id="ARBA00022679"/>
    </source>
</evidence>
<dbReference type="PROSITE" id="PS50280">
    <property type="entry name" value="SET"/>
    <property type="match status" value="1"/>
</dbReference>
<evidence type="ECO:0000313" key="10">
    <source>
        <dbReference type="EMBL" id="KAK3317601.1"/>
    </source>
</evidence>
<organism evidence="10 11">
    <name type="scientific">Cercophora scortea</name>
    <dbReference type="NCBI Taxonomy" id="314031"/>
    <lineage>
        <taxon>Eukaryota</taxon>
        <taxon>Fungi</taxon>
        <taxon>Dikarya</taxon>
        <taxon>Ascomycota</taxon>
        <taxon>Pezizomycotina</taxon>
        <taxon>Sordariomycetes</taxon>
        <taxon>Sordariomycetidae</taxon>
        <taxon>Sordariales</taxon>
        <taxon>Lasiosphaeriaceae</taxon>
        <taxon>Cercophora</taxon>
    </lineage>
</organism>
<accession>A0AAE0I4U5</accession>
<dbReference type="Gene3D" id="2.170.270.10">
    <property type="entry name" value="SET domain"/>
    <property type="match status" value="1"/>
</dbReference>
<evidence type="ECO:0000256" key="5">
    <source>
        <dbReference type="ARBA" id="ARBA00022691"/>
    </source>
</evidence>
<evidence type="ECO:0000256" key="6">
    <source>
        <dbReference type="ARBA" id="ARBA00022723"/>
    </source>
</evidence>
<dbReference type="PANTHER" id="PTHR46223:SF3">
    <property type="entry name" value="HISTONE-LYSINE N-METHYLTRANSFERASE SET-23"/>
    <property type="match status" value="1"/>
</dbReference>
<dbReference type="SUPFAM" id="SSF82199">
    <property type="entry name" value="SET domain"/>
    <property type="match status" value="1"/>
</dbReference>
<protein>
    <recommendedName>
        <fullName evidence="9">SET domain-containing protein</fullName>
    </recommendedName>
</protein>
<dbReference type="PANTHER" id="PTHR46223">
    <property type="entry name" value="HISTONE-LYSINE N-METHYLTRANSFERASE SUV39H"/>
    <property type="match status" value="1"/>
</dbReference>
<proteinExistence type="predicted"/>